<organism evidence="3 5">
    <name type="scientific">Parasaccharibacter apium</name>
    <dbReference type="NCBI Taxonomy" id="1510841"/>
    <lineage>
        <taxon>Bacteria</taxon>
        <taxon>Pseudomonadati</taxon>
        <taxon>Pseudomonadota</taxon>
        <taxon>Alphaproteobacteria</taxon>
        <taxon>Acetobacterales</taxon>
        <taxon>Acetobacteraceae</taxon>
        <taxon>Parasaccharibacter</taxon>
    </lineage>
</organism>
<dbReference type="PRINTS" id="PR01217">
    <property type="entry name" value="PRICHEXTENSN"/>
</dbReference>
<keyword evidence="6" id="KW-1185">Reference proteome</keyword>
<dbReference type="EMBL" id="CBLY010000006">
    <property type="protein sequence ID" value="CDG34312.1"/>
    <property type="molecule type" value="Genomic_DNA"/>
</dbReference>
<evidence type="ECO:0000313" key="4">
    <source>
        <dbReference type="EMBL" id="POS64753.1"/>
    </source>
</evidence>
<feature type="compositionally biased region" description="Pro residues" evidence="1">
    <location>
        <begin position="97"/>
        <end position="120"/>
    </location>
</feature>
<name>A0A7U7J1Z1_9PROT</name>
<feature type="compositionally biased region" description="Basic and acidic residues" evidence="1">
    <location>
        <begin position="205"/>
        <end position="217"/>
    </location>
</feature>
<dbReference type="Proteomes" id="UP000027590">
    <property type="component" value="Unassembled WGS sequence"/>
</dbReference>
<feature type="compositionally biased region" description="Basic and acidic residues" evidence="1">
    <location>
        <begin position="167"/>
        <end position="176"/>
    </location>
</feature>
<evidence type="ECO:0000313" key="3">
    <source>
        <dbReference type="EMBL" id="CDG34312.1"/>
    </source>
</evidence>
<accession>A0A7U7J1Z1</accession>
<feature type="transmembrane region" description="Helical" evidence="2">
    <location>
        <begin position="26"/>
        <end position="47"/>
    </location>
</feature>
<comment type="caution">
    <text evidence="3">The sequence shown here is derived from an EMBL/GenBank/DDBJ whole genome shotgun (WGS) entry which is preliminary data.</text>
</comment>
<evidence type="ECO:0000313" key="5">
    <source>
        <dbReference type="Proteomes" id="UP000027590"/>
    </source>
</evidence>
<dbReference type="OrthoDB" id="7272910at2"/>
<sequence>MSLSASSPFDETPPPYQRRERKQSSLVTGGVLASLLLHGGVLGFLLWHPQPPLPEPQPDEQTVTMVYETTGGARPAARSSHKAEVPAPQAPTETKAPPAPQPPKPKPVEPPPPAPPPPRPVQAAPEPSHVAVKTPVQQRAPVQEKGEVSEQAKPKPEPVHKQAQVKAPDHKVEKPPAKPQLSHTQQEHEAKKTQEDSRSLLATLDEYRSQEKQERPPKAMPNQAQGGSPRGGGRPDGDTGALTSGEQNAIGSSVQRCYQEDTLARNYQNFSARMMVTVDASGEARMVTFLPETRARMAADPTYRVQAERARDAVLSPTCSRLPVPKRLLGQVRQFRFLFKP</sequence>
<reference evidence="3 5" key="1">
    <citation type="journal article" date="2014" name="Genome Biol. Evol.">
        <title>Acetic acid bacteria genomes reveal functional traits for adaptation to life in insect guts.</title>
        <authorList>
            <person name="Chouaia B."/>
            <person name="Gaiarsa S."/>
            <person name="Crotti E."/>
            <person name="Comandatore F."/>
            <person name="Degli Esposti M."/>
            <person name="Ricci I."/>
            <person name="Alma A."/>
            <person name="Favia G."/>
            <person name="Bandi C."/>
            <person name="Daffonchio D."/>
        </authorList>
    </citation>
    <scope>NUCLEOTIDE SEQUENCE [LARGE SCALE GENOMIC DNA]</scope>
    <source>
        <strain evidence="3">AM168</strain>
        <strain evidence="5">AM169</strain>
    </source>
</reference>
<feature type="region of interest" description="Disordered" evidence="1">
    <location>
        <begin position="1"/>
        <end position="26"/>
    </location>
</feature>
<gene>
    <name evidence="4" type="ORF">ASQ42_01180</name>
    <name evidence="3" type="ORF">SACS_1574</name>
</gene>
<feature type="region of interest" description="Disordered" evidence="1">
    <location>
        <begin position="48"/>
        <end position="247"/>
    </location>
</feature>
<protein>
    <submittedName>
        <fullName evidence="4">Energy transducer TonB</fullName>
    </submittedName>
</protein>
<feature type="compositionally biased region" description="Basic and acidic residues" evidence="1">
    <location>
        <begin position="185"/>
        <end position="198"/>
    </location>
</feature>
<feature type="compositionally biased region" description="Low complexity" evidence="1">
    <location>
        <begin position="86"/>
        <end position="96"/>
    </location>
</feature>
<proteinExistence type="predicted"/>
<evidence type="ECO:0000256" key="1">
    <source>
        <dbReference type="SAM" id="MobiDB-lite"/>
    </source>
</evidence>
<keyword evidence="2" id="KW-0812">Transmembrane</keyword>
<dbReference type="Proteomes" id="UP000237218">
    <property type="component" value="Unassembled WGS sequence"/>
</dbReference>
<evidence type="ECO:0000256" key="2">
    <source>
        <dbReference type="SAM" id="Phobius"/>
    </source>
</evidence>
<feature type="compositionally biased region" description="Basic and acidic residues" evidence="1">
    <location>
        <begin position="142"/>
        <end position="160"/>
    </location>
</feature>
<dbReference type="AlphaFoldDB" id="A0A7U7J1Z1"/>
<dbReference type="EMBL" id="LMYI01000002">
    <property type="protein sequence ID" value="POS64753.1"/>
    <property type="molecule type" value="Genomic_DNA"/>
</dbReference>
<keyword evidence="2" id="KW-0472">Membrane</keyword>
<keyword evidence="2" id="KW-1133">Transmembrane helix</keyword>
<reference evidence="3 5" key="2">
    <citation type="journal article" date="2014" name="PLoS ONE">
        <title>Evolution of mitochondria reconstructed from the energy metabolism of living bacteria.</title>
        <authorList>
            <person name="Degli Esposti M."/>
            <person name="Chouaia B."/>
            <person name="Comandatore F."/>
            <person name="Crotti E."/>
            <person name="Sassera D."/>
            <person name="Lievens P.M."/>
            <person name="Daffonchio D."/>
            <person name="Bandi C."/>
        </authorList>
    </citation>
    <scope>NUCLEOTIDE SEQUENCE [LARGE SCALE GENOMIC DNA]</scope>
    <source>
        <strain evidence="3">AM168</strain>
        <strain evidence="5">AM169</strain>
    </source>
</reference>
<evidence type="ECO:0000313" key="6">
    <source>
        <dbReference type="Proteomes" id="UP000237218"/>
    </source>
</evidence>
<reference evidence="4 6" key="3">
    <citation type="submission" date="2018-02" db="EMBL/GenBank/DDBJ databases">
        <title>Draft genome sequences of four Parasaccharibacter apium strains isolated from honey bees.</title>
        <authorList>
            <person name="Corby-Harris V.L."/>
            <person name="Anderson K.E."/>
        </authorList>
    </citation>
    <scope>NUCLEOTIDE SEQUENCE [LARGE SCALE GENOMIC DNA]</scope>
    <source>
        <strain evidence="4 6">B8</strain>
    </source>
</reference>
<dbReference type="RefSeq" id="WP_052349152.1">
    <property type="nucleotide sequence ID" value="NZ_CBLY010000006.1"/>
</dbReference>